<evidence type="ECO:0000259" key="10">
    <source>
        <dbReference type="Pfam" id="PF20258"/>
    </source>
</evidence>
<dbReference type="InterPro" id="IPR046885">
    <property type="entry name" value="MnmA-like_C"/>
</dbReference>
<comment type="catalytic activity">
    <reaction evidence="8 9">
        <text>S-sulfanyl-L-cysteinyl-[protein] + uridine(34) in tRNA + AH2 + ATP = 2-thiouridine(34) in tRNA + L-cysteinyl-[protein] + A + AMP + diphosphate + H(+)</text>
        <dbReference type="Rhea" id="RHEA:47032"/>
        <dbReference type="Rhea" id="RHEA-COMP:10131"/>
        <dbReference type="Rhea" id="RHEA-COMP:11726"/>
        <dbReference type="Rhea" id="RHEA-COMP:11727"/>
        <dbReference type="Rhea" id="RHEA-COMP:11728"/>
        <dbReference type="ChEBI" id="CHEBI:13193"/>
        <dbReference type="ChEBI" id="CHEBI:15378"/>
        <dbReference type="ChEBI" id="CHEBI:17499"/>
        <dbReference type="ChEBI" id="CHEBI:29950"/>
        <dbReference type="ChEBI" id="CHEBI:30616"/>
        <dbReference type="ChEBI" id="CHEBI:33019"/>
        <dbReference type="ChEBI" id="CHEBI:61963"/>
        <dbReference type="ChEBI" id="CHEBI:65315"/>
        <dbReference type="ChEBI" id="CHEBI:87170"/>
        <dbReference type="ChEBI" id="CHEBI:456215"/>
        <dbReference type="EC" id="2.8.1.13"/>
    </reaction>
</comment>
<dbReference type="Gene3D" id="3.40.50.620">
    <property type="entry name" value="HUPs"/>
    <property type="match status" value="1"/>
</dbReference>
<evidence type="ECO:0000256" key="6">
    <source>
        <dbReference type="ARBA" id="ARBA00022884"/>
    </source>
</evidence>
<dbReference type="GO" id="GO:0103016">
    <property type="term" value="F:tRNA-uridine 2-sulfurtransferase activity"/>
    <property type="evidence" value="ECO:0007669"/>
    <property type="project" value="UniProtKB-EC"/>
</dbReference>
<dbReference type="AlphaFoldDB" id="A0A2M6WTI5"/>
<evidence type="ECO:0000256" key="4">
    <source>
        <dbReference type="ARBA" id="ARBA00022741"/>
    </source>
</evidence>
<evidence type="ECO:0000313" key="12">
    <source>
        <dbReference type="EMBL" id="PIT96098.1"/>
    </source>
</evidence>
<dbReference type="NCBIfam" id="NF001138">
    <property type="entry name" value="PRK00143.1"/>
    <property type="match status" value="1"/>
</dbReference>
<dbReference type="SUPFAM" id="SSF52402">
    <property type="entry name" value="Adenine nucleotide alpha hydrolases-like"/>
    <property type="match status" value="1"/>
</dbReference>
<dbReference type="Pfam" id="PF20258">
    <property type="entry name" value="tRNA_Me_trans_C"/>
    <property type="match status" value="1"/>
</dbReference>
<keyword evidence="4 9" id="KW-0547">Nucleotide-binding</keyword>
<dbReference type="NCBIfam" id="TIGR00420">
    <property type="entry name" value="trmU"/>
    <property type="match status" value="1"/>
</dbReference>
<feature type="domain" description="tRNA-specific 2-thiouridylase MnmA-like central" evidence="11">
    <location>
        <begin position="216"/>
        <end position="278"/>
    </location>
</feature>
<feature type="region of interest" description="Interaction with tRNA" evidence="9">
    <location>
        <begin position="157"/>
        <end position="159"/>
    </location>
</feature>
<keyword evidence="3 9" id="KW-0819">tRNA processing</keyword>
<accession>A0A2M6WTI5</accession>
<keyword evidence="6 9" id="KW-0694">RNA-binding</keyword>
<proteinExistence type="inferred from homology"/>
<comment type="subcellular location">
    <subcellularLocation>
        <location evidence="9">Cytoplasm</location>
    </subcellularLocation>
</comment>
<evidence type="ECO:0000256" key="8">
    <source>
        <dbReference type="ARBA" id="ARBA00051542"/>
    </source>
</evidence>
<protein>
    <recommendedName>
        <fullName evidence="9">tRNA-specific 2-thiouridylase MnmA</fullName>
        <ecNumber evidence="9">2.8.1.13</ecNumber>
    </recommendedName>
</protein>
<dbReference type="Pfam" id="PF20259">
    <property type="entry name" value="tRNA_Me_trans_M"/>
    <property type="match status" value="1"/>
</dbReference>
<feature type="region of interest" description="Interaction with target base in tRNA" evidence="9">
    <location>
        <begin position="106"/>
        <end position="108"/>
    </location>
</feature>
<dbReference type="GO" id="GO:0005737">
    <property type="term" value="C:cytoplasm"/>
    <property type="evidence" value="ECO:0007669"/>
    <property type="project" value="UniProtKB-SubCell"/>
</dbReference>
<name>A0A2M6WTI5_9BACT</name>
<feature type="site" description="Interaction with tRNA" evidence="9">
    <location>
        <position position="345"/>
    </location>
</feature>
<gene>
    <name evidence="9" type="primary">mnmA</name>
    <name evidence="12" type="ORF">COT94_02455</name>
</gene>
<dbReference type="InterPro" id="IPR046884">
    <property type="entry name" value="MnmA-like_central"/>
</dbReference>
<dbReference type="PANTHER" id="PTHR11933:SF5">
    <property type="entry name" value="MITOCHONDRIAL TRNA-SPECIFIC 2-THIOURIDYLASE 1"/>
    <property type="match status" value="1"/>
</dbReference>
<sequence>MTNTNKNKACTESGRRVFVGLSGGVDSSVTVGILKEQGYQVVGVFMKNWTADVGNFCCSTDQDAMDARLVAERLNIPFYIWNFEEAYQSKVMAYFLAEYEAGRTPNPDVMCNREIKFKLFLERALALGADFVATGHYARIEHDILGYRLLKGVDDNKDQSYFLCTLTQKELSKVLFPIGAMLKPEVRAKAKELNLVTAEKKDSQGLCFVGQIDVRRFLMDKITSQAGAVIDVSGKVLGQHQGLGFYTIGQREGLTMLSNGPWFVVNKDLKNNNLIVSRNGDDPALWLKHASLEQITWTREPLKTDWAGEISVRYRHQPAKGTLRLVEGEWQIEFMEVQRAITPGQWAVFYEVQELRGAGVIKRAW</sequence>
<feature type="domain" description="tRNA-specific 2-thiouridylase MnmA-like C-terminal" evidence="10">
    <location>
        <begin position="292"/>
        <end position="361"/>
    </location>
</feature>
<dbReference type="Pfam" id="PF03054">
    <property type="entry name" value="tRNA_Me_trans"/>
    <property type="match status" value="1"/>
</dbReference>
<dbReference type="FunFam" id="3.40.50.620:FF:000115">
    <property type="entry name" value="tRNA-specific 2-thiouridylase MnmA"/>
    <property type="match status" value="1"/>
</dbReference>
<feature type="region of interest" description="Interaction with tRNA" evidence="9">
    <location>
        <begin position="313"/>
        <end position="314"/>
    </location>
</feature>
<dbReference type="FunFam" id="2.30.30.280:FF:000001">
    <property type="entry name" value="tRNA-specific 2-thiouridylase MnmA"/>
    <property type="match status" value="1"/>
</dbReference>
<feature type="active site" description="Nucleophile" evidence="9">
    <location>
        <position position="111"/>
    </location>
</feature>
<keyword evidence="7" id="KW-1015">Disulfide bond</keyword>
<organism evidence="12 13">
    <name type="scientific">Candidatus Falkowbacteria bacterium CG10_big_fil_rev_8_21_14_0_10_37_14</name>
    <dbReference type="NCBI Taxonomy" id="1974561"/>
    <lineage>
        <taxon>Bacteria</taxon>
        <taxon>Candidatus Falkowiibacteriota</taxon>
    </lineage>
</organism>
<feature type="site" description="Interaction with tRNA" evidence="9">
    <location>
        <position position="136"/>
    </location>
</feature>
<dbReference type="HAMAP" id="MF_00144">
    <property type="entry name" value="tRNA_thiouridyl_MnmA"/>
    <property type="match status" value="1"/>
</dbReference>
<evidence type="ECO:0000256" key="9">
    <source>
        <dbReference type="HAMAP-Rule" id="MF_00144"/>
    </source>
</evidence>
<evidence type="ECO:0000256" key="5">
    <source>
        <dbReference type="ARBA" id="ARBA00022840"/>
    </source>
</evidence>
<evidence type="ECO:0000259" key="11">
    <source>
        <dbReference type="Pfam" id="PF20259"/>
    </source>
</evidence>
<dbReference type="PANTHER" id="PTHR11933">
    <property type="entry name" value="TRNA 5-METHYLAMINOMETHYL-2-THIOURIDYLATE -METHYLTRANSFERASE"/>
    <property type="match status" value="1"/>
</dbReference>
<dbReference type="GO" id="GO:0000049">
    <property type="term" value="F:tRNA binding"/>
    <property type="evidence" value="ECO:0007669"/>
    <property type="project" value="UniProtKB-KW"/>
</dbReference>
<comment type="caution">
    <text evidence="12">The sequence shown here is derived from an EMBL/GenBank/DDBJ whole genome shotgun (WGS) entry which is preliminary data.</text>
</comment>
<keyword evidence="5 9" id="KW-0067">ATP-binding</keyword>
<dbReference type="InterPro" id="IPR023382">
    <property type="entry name" value="MnmA-like_central_sf"/>
</dbReference>
<comment type="similarity">
    <text evidence="9">Belongs to the MnmA/TRMU family.</text>
</comment>
<feature type="binding site" evidence="9">
    <location>
        <begin position="20"/>
        <end position="27"/>
    </location>
    <ligand>
        <name>ATP</name>
        <dbReference type="ChEBI" id="CHEBI:30616"/>
    </ligand>
</feature>
<comment type="function">
    <text evidence="9">Catalyzes the 2-thiolation of uridine at the wobble position (U34) of tRNA, leading to the formation of s(2)U34.</text>
</comment>
<keyword evidence="1 9" id="KW-0820">tRNA-binding</keyword>
<dbReference type="GO" id="GO:0002143">
    <property type="term" value="P:tRNA wobble position uridine thiolation"/>
    <property type="evidence" value="ECO:0007669"/>
    <property type="project" value="TreeGrafter"/>
</dbReference>
<evidence type="ECO:0000256" key="2">
    <source>
        <dbReference type="ARBA" id="ARBA00022679"/>
    </source>
</evidence>
<dbReference type="GO" id="GO:0005524">
    <property type="term" value="F:ATP binding"/>
    <property type="evidence" value="ECO:0007669"/>
    <property type="project" value="UniProtKB-KW"/>
</dbReference>
<evidence type="ECO:0000256" key="1">
    <source>
        <dbReference type="ARBA" id="ARBA00022555"/>
    </source>
</evidence>
<dbReference type="CDD" id="cd01998">
    <property type="entry name" value="MnmA_TRMU-like"/>
    <property type="match status" value="1"/>
</dbReference>
<dbReference type="InterPro" id="IPR004506">
    <property type="entry name" value="MnmA-like"/>
</dbReference>
<feature type="binding site" evidence="9">
    <location>
        <position position="135"/>
    </location>
    <ligand>
        <name>ATP</name>
        <dbReference type="ChEBI" id="CHEBI:30616"/>
    </ligand>
</feature>
<evidence type="ECO:0000256" key="7">
    <source>
        <dbReference type="ARBA" id="ARBA00023157"/>
    </source>
</evidence>
<dbReference type="EMBL" id="PFAM01000013">
    <property type="protein sequence ID" value="PIT96098.1"/>
    <property type="molecule type" value="Genomic_DNA"/>
</dbReference>
<dbReference type="Gene3D" id="2.30.30.280">
    <property type="entry name" value="Adenine nucleotide alpha hydrolases-like domains"/>
    <property type="match status" value="1"/>
</dbReference>
<feature type="active site" description="Cysteine persulfide intermediate" evidence="9">
    <location>
        <position position="207"/>
    </location>
</feature>
<dbReference type="EC" id="2.8.1.13" evidence="9"/>
<feature type="binding site" evidence="9">
    <location>
        <position position="46"/>
    </location>
    <ligand>
        <name>ATP</name>
        <dbReference type="ChEBI" id="CHEBI:30616"/>
    </ligand>
</feature>
<keyword evidence="9" id="KW-0963">Cytoplasm</keyword>
<evidence type="ECO:0000313" key="13">
    <source>
        <dbReference type="Proteomes" id="UP000228533"/>
    </source>
</evidence>
<dbReference type="InterPro" id="IPR014729">
    <property type="entry name" value="Rossmann-like_a/b/a_fold"/>
</dbReference>
<reference evidence="13" key="1">
    <citation type="submission" date="2017-09" db="EMBL/GenBank/DDBJ databases">
        <title>Depth-based differentiation of microbial function through sediment-hosted aquifers and enrichment of novel symbionts in the deep terrestrial subsurface.</title>
        <authorList>
            <person name="Probst A.J."/>
            <person name="Ladd B."/>
            <person name="Jarett J.K."/>
            <person name="Geller-Mcgrath D.E."/>
            <person name="Sieber C.M.K."/>
            <person name="Emerson J.B."/>
            <person name="Anantharaman K."/>
            <person name="Thomas B.C."/>
            <person name="Malmstrom R."/>
            <person name="Stieglmeier M."/>
            <person name="Klingl A."/>
            <person name="Woyke T."/>
            <person name="Ryan C.M."/>
            <person name="Banfield J.F."/>
        </authorList>
    </citation>
    <scope>NUCLEOTIDE SEQUENCE [LARGE SCALE GENOMIC DNA]</scope>
</reference>
<dbReference type="Proteomes" id="UP000228533">
    <property type="component" value="Unassembled WGS sequence"/>
</dbReference>
<comment type="caution">
    <text evidence="9">Lacks conserved residue(s) required for the propagation of feature annotation.</text>
</comment>
<evidence type="ECO:0000256" key="3">
    <source>
        <dbReference type="ARBA" id="ARBA00022694"/>
    </source>
</evidence>
<keyword evidence="2 9" id="KW-0808">Transferase</keyword>
<dbReference type="Gene3D" id="2.40.30.10">
    <property type="entry name" value="Translation factors"/>
    <property type="match status" value="1"/>
</dbReference>